<keyword evidence="2" id="KW-1185">Reference proteome</keyword>
<protein>
    <submittedName>
        <fullName evidence="1">Uncharacterized protein</fullName>
    </submittedName>
</protein>
<comment type="caution">
    <text evidence="1">The sequence shown here is derived from an EMBL/GenBank/DDBJ whole genome shotgun (WGS) entry which is preliminary data.</text>
</comment>
<evidence type="ECO:0000313" key="1">
    <source>
        <dbReference type="EMBL" id="MBL1409402.1"/>
    </source>
</evidence>
<gene>
    <name evidence="1" type="ORF">JKG61_11630</name>
</gene>
<proteinExistence type="predicted"/>
<accession>A0ABS1R5X3</accession>
<evidence type="ECO:0000313" key="2">
    <source>
        <dbReference type="Proteomes" id="UP000625283"/>
    </source>
</evidence>
<dbReference type="RefSeq" id="WP_202103145.1">
    <property type="nucleotide sequence ID" value="NZ_JAERTY010000005.1"/>
</dbReference>
<name>A0ABS1R5X3_9SPHI</name>
<reference evidence="1 2" key="1">
    <citation type="submission" date="2021-01" db="EMBL/GenBank/DDBJ databases">
        <title>C459-1 draft genome sequence.</title>
        <authorList>
            <person name="Zhang X.-F."/>
        </authorList>
    </citation>
    <scope>NUCLEOTIDE SEQUENCE [LARGE SCALE GENOMIC DNA]</scope>
    <source>
        <strain evidence="2">C459-1</strain>
    </source>
</reference>
<dbReference type="EMBL" id="JAERTY010000005">
    <property type="protein sequence ID" value="MBL1409402.1"/>
    <property type="molecule type" value="Genomic_DNA"/>
</dbReference>
<sequence length="286" mass="33008">MGQTKEKALADLKHLLLSEKAWVKVHVAEFLLWEGCCRDEVKQEFVKEEQLYSHTPKYRIGIWRVLAQSALTPEERVMWERKIKAAYEDPKAEDRLHAIETLAKLRVPVVAQVDSSLEGSMRLYSLWNYALGGDANRKVVKKRILEDLFNKKLTDLELIVSSFVLRYLSPFTTKEYSALEAWVRNRQFLPSVASNLWATLVVLSPENVSDNKQVEINQMLFDFKEQEGSLNNILLAFAQRAGDREWENVLALYSLCKDKSSPTYHSDIHASAAYMMLRVANRLNLE</sequence>
<organism evidence="1 2">
    <name type="scientific">Sphingobacterium faecale</name>
    <dbReference type="NCBI Taxonomy" id="2803775"/>
    <lineage>
        <taxon>Bacteria</taxon>
        <taxon>Pseudomonadati</taxon>
        <taxon>Bacteroidota</taxon>
        <taxon>Sphingobacteriia</taxon>
        <taxon>Sphingobacteriales</taxon>
        <taxon>Sphingobacteriaceae</taxon>
        <taxon>Sphingobacterium</taxon>
    </lineage>
</organism>
<dbReference type="Proteomes" id="UP000625283">
    <property type="component" value="Unassembled WGS sequence"/>
</dbReference>